<reference evidence="2" key="3">
    <citation type="journal article" date="2017" name="Genome Announc.">
        <title>Draft Genome Sequences of 24 Lactococcus lactis Strains.</title>
        <authorList>
            <person name="Backus L."/>
            <person name="Wels M."/>
            <person name="Boekhorst J."/>
            <person name="Dijkstra A.R."/>
            <person name="Beerthuyzen M."/>
            <person name="Kelly W.J."/>
            <person name="Siezen R.J."/>
            <person name="van Hijum S.A."/>
            <person name="Bachmann H."/>
        </authorList>
    </citation>
    <scope>NUCLEOTIDE SEQUENCE</scope>
    <source>
        <strain evidence="2">LMG9447</strain>
    </source>
</reference>
<reference evidence="4" key="2">
    <citation type="submission" date="2015-10" db="EMBL/GenBank/DDBJ databases">
        <title>Draft Genome Sequences of 11 Lactococcus lactis subspecies cremoris strains.</title>
        <authorList>
            <person name="Wels M."/>
            <person name="Backus L."/>
            <person name="Boekhorst J."/>
            <person name="Dijkstra A."/>
            <person name="Beerthuizen M."/>
            <person name="Kelly W."/>
            <person name="Siezen R."/>
            <person name="Bachmann H."/>
            <person name="Van Hijum S."/>
        </authorList>
    </citation>
    <scope>NUCLEOTIDE SEQUENCE [LARGE SCALE GENOMIC DNA]</scope>
    <source>
        <strain evidence="4">LMG9449</strain>
    </source>
</reference>
<dbReference type="Proteomes" id="UP000053612">
    <property type="component" value="Unassembled WGS sequence"/>
</dbReference>
<sequence length="40" mass="4879">MIWTKMPLNKKRKEVVHLLTAFFDEKLLSKVRKSFIINFK</sequence>
<comment type="caution">
    <text evidence="1">The sequence shown here is derived from an EMBL/GenBank/DDBJ whole genome shotgun (WGS) entry which is preliminary data.</text>
</comment>
<evidence type="ECO:0000313" key="2">
    <source>
        <dbReference type="EMBL" id="KSU22810.1"/>
    </source>
</evidence>
<protein>
    <submittedName>
        <fullName evidence="1">7-keto-8-aminopelargonate synthetase and related enzymes</fullName>
    </submittedName>
</protein>
<gene>
    <name evidence="1" type="ORF">JCM5805K_0358</name>
    <name evidence="2" type="ORF">LMG9449_0080</name>
</gene>
<reference evidence="1 3" key="1">
    <citation type="submission" date="2015-01" db="EMBL/GenBank/DDBJ databases">
        <title>Lactococcus lactis subsp.lactis JCM 5805 whole genome shotgun sequence.</title>
        <authorList>
            <person name="Fujii T."/>
            <person name="Tomita Y."/>
            <person name="Ikushima S."/>
            <person name="Fujiwara D."/>
        </authorList>
    </citation>
    <scope>NUCLEOTIDE SEQUENCE [LARGE SCALE GENOMIC DNA]</scope>
    <source>
        <strain evidence="1 3">JCM 5805</strain>
    </source>
</reference>
<evidence type="ECO:0000313" key="4">
    <source>
        <dbReference type="Proteomes" id="UP000053612"/>
    </source>
</evidence>
<accession>A0A0B8QL33</accession>
<evidence type="ECO:0000313" key="3">
    <source>
        <dbReference type="Proteomes" id="UP000031847"/>
    </source>
</evidence>
<evidence type="ECO:0000313" key="1">
    <source>
        <dbReference type="EMBL" id="GAM79251.1"/>
    </source>
</evidence>
<dbReference type="AlphaFoldDB" id="A0A0B8QL33"/>
<dbReference type="EMBL" id="LKLS01000001">
    <property type="protein sequence ID" value="KSU22810.1"/>
    <property type="molecule type" value="Genomic_DNA"/>
</dbReference>
<dbReference type="EMBL" id="BBSI01000012">
    <property type="protein sequence ID" value="GAM79251.1"/>
    <property type="molecule type" value="Genomic_DNA"/>
</dbReference>
<dbReference type="Proteomes" id="UP000031847">
    <property type="component" value="Unassembled WGS sequence"/>
</dbReference>
<organism evidence="1 3">
    <name type="scientific">Lactococcus lactis subsp. lactis</name>
    <name type="common">Streptococcus lactis</name>
    <dbReference type="NCBI Taxonomy" id="1360"/>
    <lineage>
        <taxon>Bacteria</taxon>
        <taxon>Bacillati</taxon>
        <taxon>Bacillota</taxon>
        <taxon>Bacilli</taxon>
        <taxon>Lactobacillales</taxon>
        <taxon>Streptococcaceae</taxon>
        <taxon>Lactococcus</taxon>
    </lineage>
</organism>
<proteinExistence type="predicted"/>
<name>A0A0B8QL33_LACLL</name>